<gene>
    <name evidence="2" type="primary">pspE</name>
    <name evidence="2" type="ORF">CLHUN_28470</name>
</gene>
<dbReference type="PROSITE" id="PS51257">
    <property type="entry name" value="PROKAR_LIPOPROTEIN"/>
    <property type="match status" value="1"/>
</dbReference>
<dbReference type="CDD" id="cd00158">
    <property type="entry name" value="RHOD"/>
    <property type="match status" value="1"/>
</dbReference>
<dbReference type="PANTHER" id="PTHR44086">
    <property type="entry name" value="THIOSULFATE SULFURTRANSFERASE RDL2, MITOCHONDRIAL-RELATED"/>
    <property type="match status" value="1"/>
</dbReference>
<reference evidence="2 3" key="1">
    <citation type="submission" date="2017-03" db="EMBL/GenBank/DDBJ databases">
        <title>Genome sequence of Clostridium hungatei DSM 14427.</title>
        <authorList>
            <person name="Poehlein A."/>
            <person name="Daniel R."/>
        </authorList>
    </citation>
    <scope>NUCLEOTIDE SEQUENCE [LARGE SCALE GENOMIC DNA]</scope>
    <source>
        <strain evidence="2 3">DSM 14427</strain>
    </source>
</reference>
<organism evidence="2 3">
    <name type="scientific">Ruminiclostridium hungatei</name>
    <name type="common">Clostridium hungatei</name>
    <dbReference type="NCBI Taxonomy" id="48256"/>
    <lineage>
        <taxon>Bacteria</taxon>
        <taxon>Bacillati</taxon>
        <taxon>Bacillota</taxon>
        <taxon>Clostridia</taxon>
        <taxon>Eubacteriales</taxon>
        <taxon>Oscillospiraceae</taxon>
        <taxon>Ruminiclostridium</taxon>
    </lineage>
</organism>
<dbReference type="STRING" id="48256.CLHUN_28470"/>
<keyword evidence="2" id="KW-0808">Transferase</keyword>
<comment type="caution">
    <text evidence="2">The sequence shown here is derived from an EMBL/GenBank/DDBJ whole genome shotgun (WGS) entry which is preliminary data.</text>
</comment>
<dbReference type="EMBL" id="MZGX01000019">
    <property type="protein sequence ID" value="OPX43299.1"/>
    <property type="molecule type" value="Genomic_DNA"/>
</dbReference>
<keyword evidence="3" id="KW-1185">Reference proteome</keyword>
<dbReference type="InterPro" id="IPR036873">
    <property type="entry name" value="Rhodanese-like_dom_sf"/>
</dbReference>
<sequence>MKNLLVVILMVLGIISTACGTQEKVLFLPVSKNTASVQTGSTKELGNMEIKPQEAKARLDKGESIILLDVRTEEEYNEKRIPGSILIPVEGIDSDAPAKLTDKAAVIFVYCRSGRRSAIAVEVLTLMGYTKVYDLGGLEDWPYETVSGK</sequence>
<dbReference type="Gene3D" id="3.40.250.10">
    <property type="entry name" value="Rhodanese-like domain"/>
    <property type="match status" value="1"/>
</dbReference>
<dbReference type="SMART" id="SM00450">
    <property type="entry name" value="RHOD"/>
    <property type="match status" value="1"/>
</dbReference>
<dbReference type="Pfam" id="PF00581">
    <property type="entry name" value="Rhodanese"/>
    <property type="match status" value="1"/>
</dbReference>
<dbReference type="EC" id="2.8.1.1" evidence="2"/>
<dbReference type="PROSITE" id="PS50206">
    <property type="entry name" value="RHODANESE_3"/>
    <property type="match status" value="1"/>
</dbReference>
<evidence type="ECO:0000313" key="3">
    <source>
        <dbReference type="Proteomes" id="UP000191554"/>
    </source>
</evidence>
<protein>
    <submittedName>
        <fullName evidence="2">Thiosulfate sulfurtransferase PspE</fullName>
        <ecNumber evidence="2">2.8.1.1</ecNumber>
    </submittedName>
</protein>
<evidence type="ECO:0000313" key="2">
    <source>
        <dbReference type="EMBL" id="OPX43299.1"/>
    </source>
</evidence>
<name>A0A1V4SHD6_RUMHU</name>
<feature type="domain" description="Rhodanese" evidence="1">
    <location>
        <begin position="61"/>
        <end position="147"/>
    </location>
</feature>
<dbReference type="InterPro" id="IPR001763">
    <property type="entry name" value="Rhodanese-like_dom"/>
</dbReference>
<dbReference type="PANTHER" id="PTHR44086:SF10">
    <property type="entry name" value="THIOSULFATE SULFURTRANSFERASE_RHODANESE-LIKE DOMAIN-CONTAINING PROTEIN 3"/>
    <property type="match status" value="1"/>
</dbReference>
<dbReference type="SUPFAM" id="SSF52821">
    <property type="entry name" value="Rhodanese/Cell cycle control phosphatase"/>
    <property type="match status" value="1"/>
</dbReference>
<accession>A0A1V4SHD6</accession>
<dbReference type="RefSeq" id="WP_242656522.1">
    <property type="nucleotide sequence ID" value="NZ_MZGX01000019.1"/>
</dbReference>
<proteinExistence type="predicted"/>
<dbReference type="GO" id="GO:0004792">
    <property type="term" value="F:thiosulfate-cyanide sulfurtransferase activity"/>
    <property type="evidence" value="ECO:0007669"/>
    <property type="project" value="UniProtKB-EC"/>
</dbReference>
<dbReference type="AlphaFoldDB" id="A0A1V4SHD6"/>
<evidence type="ECO:0000259" key="1">
    <source>
        <dbReference type="PROSITE" id="PS50206"/>
    </source>
</evidence>
<dbReference type="Proteomes" id="UP000191554">
    <property type="component" value="Unassembled WGS sequence"/>
</dbReference>